<dbReference type="Proteomes" id="UP001474421">
    <property type="component" value="Unassembled WGS sequence"/>
</dbReference>
<organism evidence="3 4">
    <name type="scientific">Crotalus adamanteus</name>
    <name type="common">Eastern diamondback rattlesnake</name>
    <dbReference type="NCBI Taxonomy" id="8729"/>
    <lineage>
        <taxon>Eukaryota</taxon>
        <taxon>Metazoa</taxon>
        <taxon>Chordata</taxon>
        <taxon>Craniata</taxon>
        <taxon>Vertebrata</taxon>
        <taxon>Euteleostomi</taxon>
        <taxon>Lepidosauria</taxon>
        <taxon>Squamata</taxon>
        <taxon>Bifurcata</taxon>
        <taxon>Unidentata</taxon>
        <taxon>Episquamata</taxon>
        <taxon>Toxicofera</taxon>
        <taxon>Serpentes</taxon>
        <taxon>Colubroidea</taxon>
        <taxon>Viperidae</taxon>
        <taxon>Crotalinae</taxon>
        <taxon>Crotalus</taxon>
    </lineage>
</organism>
<feature type="compositionally biased region" description="Acidic residues" evidence="1">
    <location>
        <begin position="154"/>
        <end position="164"/>
    </location>
</feature>
<dbReference type="GO" id="GO:0005634">
    <property type="term" value="C:nucleus"/>
    <property type="evidence" value="ECO:0007669"/>
    <property type="project" value="TreeGrafter"/>
</dbReference>
<dbReference type="EMBL" id="JAOTOJ010000001">
    <property type="protein sequence ID" value="KAK9411454.1"/>
    <property type="molecule type" value="Genomic_DNA"/>
</dbReference>
<dbReference type="GO" id="GO:0003729">
    <property type="term" value="F:mRNA binding"/>
    <property type="evidence" value="ECO:0007669"/>
    <property type="project" value="TreeGrafter"/>
</dbReference>
<dbReference type="InterPro" id="IPR051373">
    <property type="entry name" value="Lin-28_RNA-binding"/>
</dbReference>
<dbReference type="PANTHER" id="PTHR46109">
    <property type="entry name" value="PROTEIN LIN-28"/>
    <property type="match status" value="1"/>
</dbReference>
<evidence type="ECO:0000313" key="3">
    <source>
        <dbReference type="EMBL" id="KAK9411454.1"/>
    </source>
</evidence>
<gene>
    <name evidence="3" type="ORF">NXF25_002629</name>
</gene>
<proteinExistence type="predicted"/>
<dbReference type="AlphaFoldDB" id="A0AAW1CAT4"/>
<evidence type="ECO:0000256" key="1">
    <source>
        <dbReference type="SAM" id="MobiDB-lite"/>
    </source>
</evidence>
<name>A0AAW1CAT4_CROAD</name>
<feature type="domain" description="CSD" evidence="2">
    <location>
        <begin position="170"/>
        <end position="210"/>
    </location>
</feature>
<dbReference type="PROSITE" id="PS51857">
    <property type="entry name" value="CSD_2"/>
    <property type="match status" value="1"/>
</dbReference>
<keyword evidence="4" id="KW-1185">Reference proteome</keyword>
<dbReference type="GO" id="GO:0005737">
    <property type="term" value="C:cytoplasm"/>
    <property type="evidence" value="ECO:0007669"/>
    <property type="project" value="TreeGrafter"/>
</dbReference>
<reference evidence="3 4" key="1">
    <citation type="journal article" date="2024" name="Proc. Natl. Acad. Sci. U.S.A.">
        <title>The genetic regulatory architecture and epigenomic basis for age-related changes in rattlesnake venom.</title>
        <authorList>
            <person name="Hogan M.P."/>
            <person name="Holding M.L."/>
            <person name="Nystrom G.S."/>
            <person name="Colston T.J."/>
            <person name="Bartlett D.A."/>
            <person name="Mason A.J."/>
            <person name="Ellsworth S.A."/>
            <person name="Rautsaw R.M."/>
            <person name="Lawrence K.C."/>
            <person name="Strickland J.L."/>
            <person name="He B."/>
            <person name="Fraser P."/>
            <person name="Margres M.J."/>
            <person name="Gilbert D.M."/>
            <person name="Gibbs H.L."/>
            <person name="Parkinson C.L."/>
            <person name="Rokyta D.R."/>
        </authorList>
    </citation>
    <scope>NUCLEOTIDE SEQUENCE [LARGE SCALE GENOMIC DNA]</scope>
    <source>
        <strain evidence="3">DRR0105</strain>
    </source>
</reference>
<accession>A0AAW1CAT4</accession>
<dbReference type="Gene3D" id="2.40.50.140">
    <property type="entry name" value="Nucleic acid-binding proteins"/>
    <property type="match status" value="1"/>
</dbReference>
<dbReference type="InterPro" id="IPR012340">
    <property type="entry name" value="NA-bd_OB-fold"/>
</dbReference>
<dbReference type="GO" id="GO:0031054">
    <property type="term" value="P:pre-miRNA processing"/>
    <property type="evidence" value="ECO:0007669"/>
    <property type="project" value="TreeGrafter"/>
</dbReference>
<dbReference type="PANTHER" id="PTHR46109:SF3">
    <property type="entry name" value="PROTEIN LIN-28 HOMOLOG B"/>
    <property type="match status" value="1"/>
</dbReference>
<comment type="caution">
    <text evidence="3">The sequence shown here is derived from an EMBL/GenBank/DDBJ whole genome shotgun (WGS) entry which is preliminary data.</text>
</comment>
<sequence length="210" mass="23179">MRDSGGTCEAPSRSLRHSPTPAHRFPKGFENAWLPRILNRIEMTPRFRHSSVRERGGGFAGGRAREKGAQLENNTRRSGPLDWAVPSGCAIAFSLGSVAPPRLSSLDRSLPPSLTSQDSFACEFLWGGMGSVLNQQYPTGARKSGDEPGKLPEQEEEEEEEEEEKSQVLHGTGHCKWFNVRMGFGFISMLNREGSPLESPVDVFVHQVTI</sequence>
<dbReference type="InterPro" id="IPR002059">
    <property type="entry name" value="CSP_DNA-bd"/>
</dbReference>
<feature type="compositionally biased region" description="Basic and acidic residues" evidence="1">
    <location>
        <begin position="143"/>
        <end position="153"/>
    </location>
</feature>
<protein>
    <submittedName>
        <fullName evidence="3">Protein lin-28 B like</fullName>
    </submittedName>
</protein>
<feature type="region of interest" description="Disordered" evidence="1">
    <location>
        <begin position="52"/>
        <end position="79"/>
    </location>
</feature>
<evidence type="ECO:0000259" key="2">
    <source>
        <dbReference type="PROSITE" id="PS51857"/>
    </source>
</evidence>
<dbReference type="CDD" id="cd04458">
    <property type="entry name" value="CSP_CDS"/>
    <property type="match status" value="1"/>
</dbReference>
<feature type="region of interest" description="Disordered" evidence="1">
    <location>
        <begin position="1"/>
        <end position="26"/>
    </location>
</feature>
<feature type="region of interest" description="Disordered" evidence="1">
    <location>
        <begin position="137"/>
        <end position="169"/>
    </location>
</feature>
<evidence type="ECO:0000313" key="4">
    <source>
        <dbReference type="Proteomes" id="UP001474421"/>
    </source>
</evidence>